<keyword evidence="9" id="KW-1185">Reference proteome</keyword>
<feature type="transmembrane region" description="Helical" evidence="7">
    <location>
        <begin position="196"/>
        <end position="216"/>
    </location>
</feature>
<dbReference type="InterPro" id="IPR037294">
    <property type="entry name" value="ABC_BtuC-like"/>
</dbReference>
<proteinExistence type="inferred from homology"/>
<dbReference type="Pfam" id="PF00950">
    <property type="entry name" value="ABC-3"/>
    <property type="match status" value="1"/>
</dbReference>
<evidence type="ECO:0000256" key="7">
    <source>
        <dbReference type="SAM" id="Phobius"/>
    </source>
</evidence>
<comment type="caution">
    <text evidence="8">The sequence shown here is derived from an EMBL/GenBank/DDBJ whole genome shotgun (WGS) entry which is preliminary data.</text>
</comment>
<keyword evidence="4 7" id="KW-1133">Transmembrane helix</keyword>
<evidence type="ECO:0000256" key="3">
    <source>
        <dbReference type="ARBA" id="ARBA00022692"/>
    </source>
</evidence>
<dbReference type="SUPFAM" id="SSF81345">
    <property type="entry name" value="ABC transporter involved in vitamin B12 uptake, BtuC"/>
    <property type="match status" value="1"/>
</dbReference>
<comment type="subcellular location">
    <subcellularLocation>
        <location evidence="6">Cell membrane</location>
        <topology evidence="6">Multi-pass membrane protein</topology>
    </subcellularLocation>
    <subcellularLocation>
        <location evidence="1">Membrane</location>
        <topology evidence="1">Multi-pass membrane protein</topology>
    </subcellularLocation>
</comment>
<evidence type="ECO:0000256" key="5">
    <source>
        <dbReference type="ARBA" id="ARBA00023136"/>
    </source>
</evidence>
<sequence>MSVVELLAEPFRFDFMVTALVIATLIAIPMALLSCFLVIKGWSLMGDAISHAVFPGVVIAYVVGLPYAVGAFAAGMLCAVATGFLKDNSRVKQDTVMGVVFSGMFGFGLVLYVKLRPDAHLDLILFGDMLGVSWRDIGEAALVSAITAGIIGLKWKDFLLHAFDPTQAKAVGLRVGLLHYGLLALISLTVVGALKAVGLILAIAMLIAPGAIAFLVTRRFSAMLIVAVAVATVGSFSGVYLSFFIDSAPAPTIVLTLSAAFVAAFVHATRKAARLGRTQAATAAQTDA</sequence>
<dbReference type="PANTHER" id="PTHR30477:SF24">
    <property type="entry name" value="IRON TRANSPORT SYSTEM MEMBRANE PROTEIN HI_0359-RELATED"/>
    <property type="match status" value="1"/>
</dbReference>
<dbReference type="PANTHER" id="PTHR30477">
    <property type="entry name" value="ABC-TRANSPORTER METAL-BINDING PROTEIN"/>
    <property type="match status" value="1"/>
</dbReference>
<name>A0ABW4K7H5_9HYPH</name>
<reference evidence="9" key="1">
    <citation type="journal article" date="2019" name="Int. J. Syst. Evol. Microbiol.">
        <title>The Global Catalogue of Microorganisms (GCM) 10K type strain sequencing project: providing services to taxonomists for standard genome sequencing and annotation.</title>
        <authorList>
            <consortium name="The Broad Institute Genomics Platform"/>
            <consortium name="The Broad Institute Genome Sequencing Center for Infectious Disease"/>
            <person name="Wu L."/>
            <person name="Ma J."/>
        </authorList>
    </citation>
    <scope>NUCLEOTIDE SEQUENCE [LARGE SCALE GENOMIC DNA]</scope>
    <source>
        <strain evidence="9">KCTC 23707</strain>
    </source>
</reference>
<accession>A0ABW4K7H5</accession>
<keyword evidence="6" id="KW-0813">Transport</keyword>
<protein>
    <submittedName>
        <fullName evidence="8">Metal ABC transporter permease</fullName>
    </submittedName>
</protein>
<feature type="transmembrane region" description="Helical" evidence="7">
    <location>
        <begin position="171"/>
        <end position="190"/>
    </location>
</feature>
<evidence type="ECO:0000256" key="4">
    <source>
        <dbReference type="ARBA" id="ARBA00022989"/>
    </source>
</evidence>
<comment type="similarity">
    <text evidence="2 6">Belongs to the ABC-3 integral membrane protein family.</text>
</comment>
<keyword evidence="5 7" id="KW-0472">Membrane</keyword>
<dbReference type="Proteomes" id="UP001597308">
    <property type="component" value="Unassembled WGS sequence"/>
</dbReference>
<evidence type="ECO:0000313" key="9">
    <source>
        <dbReference type="Proteomes" id="UP001597308"/>
    </source>
</evidence>
<feature type="transmembrane region" description="Helical" evidence="7">
    <location>
        <begin position="223"/>
        <end position="245"/>
    </location>
</feature>
<feature type="transmembrane region" description="Helical" evidence="7">
    <location>
        <begin position="96"/>
        <end position="113"/>
    </location>
</feature>
<evidence type="ECO:0000256" key="1">
    <source>
        <dbReference type="ARBA" id="ARBA00004141"/>
    </source>
</evidence>
<dbReference type="EMBL" id="JBHUER010000004">
    <property type="protein sequence ID" value="MFD1702897.1"/>
    <property type="molecule type" value="Genomic_DNA"/>
</dbReference>
<dbReference type="Gene3D" id="1.10.3470.10">
    <property type="entry name" value="ABC transporter involved in vitamin B12 uptake, BtuC"/>
    <property type="match status" value="1"/>
</dbReference>
<evidence type="ECO:0000256" key="6">
    <source>
        <dbReference type="RuleBase" id="RU003943"/>
    </source>
</evidence>
<keyword evidence="3 6" id="KW-0812">Transmembrane</keyword>
<dbReference type="CDD" id="cd06550">
    <property type="entry name" value="TM_ABC_iron-siderophores_like"/>
    <property type="match status" value="1"/>
</dbReference>
<feature type="transmembrane region" description="Helical" evidence="7">
    <location>
        <begin position="251"/>
        <end position="269"/>
    </location>
</feature>
<evidence type="ECO:0000256" key="2">
    <source>
        <dbReference type="ARBA" id="ARBA00008034"/>
    </source>
</evidence>
<feature type="transmembrane region" description="Helical" evidence="7">
    <location>
        <begin position="15"/>
        <end position="39"/>
    </location>
</feature>
<evidence type="ECO:0000313" key="8">
    <source>
        <dbReference type="EMBL" id="MFD1702897.1"/>
    </source>
</evidence>
<dbReference type="RefSeq" id="WP_378798601.1">
    <property type="nucleotide sequence ID" value="NZ_JBHUER010000004.1"/>
</dbReference>
<feature type="transmembrane region" description="Helical" evidence="7">
    <location>
        <begin position="59"/>
        <end position="84"/>
    </location>
</feature>
<gene>
    <name evidence="8" type="ORF">ACFSCV_07750</name>
</gene>
<dbReference type="InterPro" id="IPR001626">
    <property type="entry name" value="ABC_TroCD"/>
</dbReference>
<organism evidence="8 9">
    <name type="scientific">Methylopila henanensis</name>
    <dbReference type="NCBI Taxonomy" id="873516"/>
    <lineage>
        <taxon>Bacteria</taxon>
        <taxon>Pseudomonadati</taxon>
        <taxon>Pseudomonadota</taxon>
        <taxon>Alphaproteobacteria</taxon>
        <taxon>Hyphomicrobiales</taxon>
        <taxon>Methylopilaceae</taxon>
        <taxon>Methylopila</taxon>
    </lineage>
</organism>